<feature type="compositionally biased region" description="Polar residues" evidence="1">
    <location>
        <begin position="72"/>
        <end position="81"/>
    </location>
</feature>
<keyword evidence="3" id="KW-1185">Reference proteome</keyword>
<reference evidence="2 3" key="1">
    <citation type="journal article" date="2011" name="PLoS Pathog.">
        <title>Endophytic Life Strategies Decoded by Genome and Transcriptome Analyses of the Mutualistic Root Symbiont Piriformospora indica.</title>
        <authorList>
            <person name="Zuccaro A."/>
            <person name="Lahrmann U."/>
            <person name="Guldener U."/>
            <person name="Langen G."/>
            <person name="Pfiffi S."/>
            <person name="Biedenkopf D."/>
            <person name="Wong P."/>
            <person name="Samans B."/>
            <person name="Grimm C."/>
            <person name="Basiewicz M."/>
            <person name="Murat C."/>
            <person name="Martin F."/>
            <person name="Kogel K.H."/>
        </authorList>
    </citation>
    <scope>NUCLEOTIDE SEQUENCE [LARGE SCALE GENOMIC DNA]</scope>
    <source>
        <strain evidence="2 3">DSM 11827</strain>
    </source>
</reference>
<name>G4TJC0_SERID</name>
<dbReference type="Gene3D" id="3.80.10.10">
    <property type="entry name" value="Ribonuclease Inhibitor"/>
    <property type="match status" value="1"/>
</dbReference>
<dbReference type="Proteomes" id="UP000007148">
    <property type="component" value="Unassembled WGS sequence"/>
</dbReference>
<dbReference type="InParanoid" id="G4TJC0"/>
<proteinExistence type="predicted"/>
<dbReference type="HOGENOM" id="CLU_547590_0_0_1"/>
<gene>
    <name evidence="2" type="ORF">PIIN_05358</name>
</gene>
<sequence length="498" mass="56240">MLRERSTAEPNPQTLAAINIPDKLNPNHVKHIKCKPKSSRHSPRRDMAGNFQTIDSIPEVSRDGYQPRGSRSDSWTKTSGSMEHALPARSNQYTQMHRPCLQKMVPHWNSRFVVPPSHLAQKIRRRLTALDPYKERRRSPRDSDIAQSGDDHSFEFLHRLENLRSIHCDISLLNRLDKASPSTTVQHIYLSSLESFSDSVFPVSIWQRVTYLEIRRCSGSLLEHFAGVDLSSLLSLRIHCDYLVKALRSIGHCIFPRLQHLSIQMNSTYPGFPQSWGVDLPRCDALRILEIIQVSVLPEHVIPIPLEGVMNLPLLHTLRLSIPTATAFASFRCPNLQHIGFIPPSGFNMSQSRNILYEAINGAIDSFPSISVITVYYEQLSDCSVLGKLLSDNSAPNERELELWASKGVSVLFDPPLLPPEHLDNRLIRAAQELVDDGRWEIIMFGEESVENSLDAPQWRVQCELKNSELVGIGCHSSRAVARNIAVENLIATIQAKI</sequence>
<dbReference type="SUPFAM" id="SSF52058">
    <property type="entry name" value="L domain-like"/>
    <property type="match status" value="1"/>
</dbReference>
<dbReference type="InterPro" id="IPR032675">
    <property type="entry name" value="LRR_dom_sf"/>
</dbReference>
<organism evidence="2 3">
    <name type="scientific">Serendipita indica (strain DSM 11827)</name>
    <name type="common">Root endophyte fungus</name>
    <name type="synonym">Piriformospora indica</name>
    <dbReference type="NCBI Taxonomy" id="1109443"/>
    <lineage>
        <taxon>Eukaryota</taxon>
        <taxon>Fungi</taxon>
        <taxon>Dikarya</taxon>
        <taxon>Basidiomycota</taxon>
        <taxon>Agaricomycotina</taxon>
        <taxon>Agaricomycetes</taxon>
        <taxon>Sebacinales</taxon>
        <taxon>Serendipitaceae</taxon>
        <taxon>Serendipita</taxon>
    </lineage>
</organism>
<dbReference type="EMBL" id="CAFZ01000118">
    <property type="protein sequence ID" value="CCA71418.1"/>
    <property type="molecule type" value="Genomic_DNA"/>
</dbReference>
<evidence type="ECO:0000313" key="2">
    <source>
        <dbReference type="EMBL" id="CCA71418.1"/>
    </source>
</evidence>
<feature type="region of interest" description="Disordered" evidence="1">
    <location>
        <begin position="1"/>
        <end position="82"/>
    </location>
</feature>
<accession>G4TJC0</accession>
<dbReference type="AlphaFoldDB" id="G4TJC0"/>
<evidence type="ECO:0000313" key="3">
    <source>
        <dbReference type="Proteomes" id="UP000007148"/>
    </source>
</evidence>
<protein>
    <submittedName>
        <fullName evidence="2">Uncharacterized protein</fullName>
    </submittedName>
</protein>
<feature type="compositionally biased region" description="Basic residues" evidence="1">
    <location>
        <begin position="28"/>
        <end position="43"/>
    </location>
</feature>
<comment type="caution">
    <text evidence="2">The sequence shown here is derived from an EMBL/GenBank/DDBJ whole genome shotgun (WGS) entry which is preliminary data.</text>
</comment>
<evidence type="ECO:0000256" key="1">
    <source>
        <dbReference type="SAM" id="MobiDB-lite"/>
    </source>
</evidence>